<evidence type="ECO:0000256" key="3">
    <source>
        <dbReference type="ARBA" id="ARBA00022989"/>
    </source>
</evidence>
<evidence type="ECO:0000256" key="4">
    <source>
        <dbReference type="ARBA" id="ARBA00023136"/>
    </source>
</evidence>
<evidence type="ECO:0000256" key="6">
    <source>
        <dbReference type="SAM" id="SignalP"/>
    </source>
</evidence>
<feature type="transmembrane region" description="Helical" evidence="5">
    <location>
        <begin position="277"/>
        <end position="296"/>
    </location>
</feature>
<keyword evidence="3 5" id="KW-1133">Transmembrane helix</keyword>
<dbReference type="InterPro" id="IPR029045">
    <property type="entry name" value="ClpP/crotonase-like_dom_sf"/>
</dbReference>
<dbReference type="InterPro" id="IPR056739">
    <property type="entry name" value="NfeD_membrane"/>
</dbReference>
<feature type="transmembrane region" description="Helical" evidence="5">
    <location>
        <begin position="355"/>
        <end position="377"/>
    </location>
</feature>
<proteinExistence type="predicted"/>
<dbReference type="InterPro" id="IPR052165">
    <property type="entry name" value="Membrane_assoc_protease"/>
</dbReference>
<comment type="caution">
    <text evidence="9">The sequence shown here is derived from an EMBL/GenBank/DDBJ whole genome shotgun (WGS) entry which is preliminary data.</text>
</comment>
<evidence type="ECO:0000259" key="7">
    <source>
        <dbReference type="Pfam" id="PF01957"/>
    </source>
</evidence>
<keyword evidence="6" id="KW-0732">Signal</keyword>
<dbReference type="PANTHER" id="PTHR33507">
    <property type="entry name" value="INNER MEMBRANE PROTEIN YBBJ"/>
    <property type="match status" value="1"/>
</dbReference>
<keyword evidence="10" id="KW-1185">Reference proteome</keyword>
<feature type="transmembrane region" description="Helical" evidence="5">
    <location>
        <begin position="302"/>
        <end position="320"/>
    </location>
</feature>
<dbReference type="Gene3D" id="2.40.50.140">
    <property type="entry name" value="Nucleic acid-binding proteins"/>
    <property type="match status" value="1"/>
</dbReference>
<evidence type="ECO:0000259" key="8">
    <source>
        <dbReference type="Pfam" id="PF24961"/>
    </source>
</evidence>
<organism evidence="9 10">
    <name type="scientific">Oscillochloris trichoides DG-6</name>
    <dbReference type="NCBI Taxonomy" id="765420"/>
    <lineage>
        <taxon>Bacteria</taxon>
        <taxon>Bacillati</taxon>
        <taxon>Chloroflexota</taxon>
        <taxon>Chloroflexia</taxon>
        <taxon>Chloroflexales</taxon>
        <taxon>Chloroflexineae</taxon>
        <taxon>Oscillochloridaceae</taxon>
        <taxon>Oscillochloris</taxon>
    </lineage>
</organism>
<dbReference type="GO" id="GO:0016020">
    <property type="term" value="C:membrane"/>
    <property type="evidence" value="ECO:0007669"/>
    <property type="project" value="UniProtKB-SubCell"/>
</dbReference>
<evidence type="ECO:0000256" key="2">
    <source>
        <dbReference type="ARBA" id="ARBA00022692"/>
    </source>
</evidence>
<evidence type="ECO:0000256" key="5">
    <source>
        <dbReference type="SAM" id="Phobius"/>
    </source>
</evidence>
<dbReference type="Proteomes" id="UP000054010">
    <property type="component" value="Unassembled WGS sequence"/>
</dbReference>
<feature type="chain" id="PRO_5003146996" evidence="6">
    <location>
        <begin position="36"/>
        <end position="452"/>
    </location>
</feature>
<evidence type="ECO:0000256" key="1">
    <source>
        <dbReference type="ARBA" id="ARBA00004141"/>
    </source>
</evidence>
<feature type="domain" description="NfeD-like C-terminal" evidence="7">
    <location>
        <begin position="389"/>
        <end position="444"/>
    </location>
</feature>
<feature type="signal peptide" evidence="6">
    <location>
        <begin position="1"/>
        <end position="35"/>
    </location>
</feature>
<dbReference type="InterPro" id="IPR012340">
    <property type="entry name" value="NA-bd_OB-fold"/>
</dbReference>
<dbReference type="PANTHER" id="PTHR33507:SF4">
    <property type="entry name" value="NODULATION COMPETITIVENESS PROTEIN NFED"/>
    <property type="match status" value="1"/>
</dbReference>
<keyword evidence="4 5" id="KW-0472">Membrane</keyword>
<dbReference type="Gene3D" id="3.90.226.10">
    <property type="entry name" value="2-enoyl-CoA Hydratase, Chain A, domain 1"/>
    <property type="match status" value="1"/>
</dbReference>
<dbReference type="SUPFAM" id="SSF141322">
    <property type="entry name" value="NfeD domain-like"/>
    <property type="match status" value="1"/>
</dbReference>
<feature type="domain" description="NfeD integral membrane" evidence="8">
    <location>
        <begin position="255"/>
        <end position="371"/>
    </location>
</feature>
<dbReference type="AlphaFoldDB" id="E1IFM4"/>
<evidence type="ECO:0000313" key="9">
    <source>
        <dbReference type="EMBL" id="EFO80040.1"/>
    </source>
</evidence>
<sequence length="452" mass="48335">MGIMQHRRSIGRTIRCAVYLFLLLLPLLAVPRAQAQAEGPIYQIVLDGVISRHTVAYVRRAIQSAEAAQANALIIQVQSEGAVLRDLRGLAADVAQAQVPVVVYIAPEGTVSGAAGAWLLSAAHLAAMAPNTSFGVANPLAEPISNVSDQVRERFLDEVATQIATWNRERGRNEAWAERATREGVVFNNAQAAALNPPAVDLVVRDQADLLTSLEGRSVTLADGSQIILRTLGRSSQPLDPNLWESILLTLANPTIAFLLLVMAGIAIYAEFATPTLGVLAGIGTVLFIASMIGLLALPINWLSLIGLMLAFGFVAADLFTPSHGAFTVVGLITLVLSAFTLFDSAQAPGVTVAFWAIMLVALFIAVFAALGLYLVLRVRSQPVATGQEGLIGRLAEVRKRLAPEGMVFVEGALWRAVCEEGEAEVGEYVRVTAVYELRLTVRRVESPDAMK</sequence>
<protein>
    <submittedName>
        <fullName evidence="9">Uncharacterized protein</fullName>
    </submittedName>
</protein>
<comment type="subcellular location">
    <subcellularLocation>
        <location evidence="1">Membrane</location>
        <topology evidence="1">Multi-pass membrane protein</topology>
    </subcellularLocation>
</comment>
<dbReference type="FunFam" id="2.40.50.140:FF:000336">
    <property type="entry name" value="Membrane-bound serine protease"/>
    <property type="match status" value="1"/>
</dbReference>
<dbReference type="eggNOG" id="COG1030">
    <property type="taxonomic scope" value="Bacteria"/>
</dbReference>
<dbReference type="SUPFAM" id="SSF52096">
    <property type="entry name" value="ClpP/crotonase"/>
    <property type="match status" value="1"/>
</dbReference>
<accession>E1IFM4</accession>
<feature type="transmembrane region" description="Helical" evidence="5">
    <location>
        <begin position="247"/>
        <end position="270"/>
    </location>
</feature>
<keyword evidence="2 5" id="KW-0812">Transmembrane</keyword>
<dbReference type="InterPro" id="IPR002810">
    <property type="entry name" value="NfeD-like_C"/>
</dbReference>
<evidence type="ECO:0000313" key="10">
    <source>
        <dbReference type="Proteomes" id="UP000054010"/>
    </source>
</evidence>
<dbReference type="Pfam" id="PF24961">
    <property type="entry name" value="NfeD_membrane"/>
    <property type="match status" value="1"/>
</dbReference>
<reference evidence="9 10" key="1">
    <citation type="journal article" date="2011" name="J. Bacteriol.">
        <title>Draft genome sequence of the anoxygenic filamentous phototrophic bacterium Oscillochloris trichoides subsp. DG-6.</title>
        <authorList>
            <person name="Kuznetsov B.B."/>
            <person name="Ivanovsky R.N."/>
            <person name="Keppen O.I."/>
            <person name="Sukhacheva M.V."/>
            <person name="Bumazhkin B.K."/>
            <person name="Patutina E.O."/>
            <person name="Beletsky A.V."/>
            <person name="Mardanov A.V."/>
            <person name="Baslerov R.V."/>
            <person name="Panteleeva A.N."/>
            <person name="Kolganova T.V."/>
            <person name="Ravin N.V."/>
            <person name="Skryabin K.G."/>
        </authorList>
    </citation>
    <scope>NUCLEOTIDE SEQUENCE [LARGE SCALE GENOMIC DNA]</scope>
    <source>
        <strain evidence="9 10">DG-6</strain>
    </source>
</reference>
<dbReference type="STRING" id="765420.OSCT_2125"/>
<dbReference type="EMBL" id="ADVR01000092">
    <property type="protein sequence ID" value="EFO80040.1"/>
    <property type="molecule type" value="Genomic_DNA"/>
</dbReference>
<feature type="transmembrane region" description="Helical" evidence="5">
    <location>
        <begin position="325"/>
        <end position="343"/>
    </location>
</feature>
<dbReference type="HOGENOM" id="CLU_024619_1_0_0"/>
<dbReference type="Pfam" id="PF01957">
    <property type="entry name" value="NfeD"/>
    <property type="match status" value="1"/>
</dbReference>
<name>E1IFM4_9CHLR</name>
<gene>
    <name evidence="9" type="ORF">OSCT_2125</name>
</gene>